<evidence type="ECO:0000313" key="18">
    <source>
        <dbReference type="EMBL" id="XBH23944.1"/>
    </source>
</evidence>
<keyword evidence="10" id="KW-1043">Host membrane</keyword>
<evidence type="ECO:0000256" key="9">
    <source>
        <dbReference type="ARBA" id="ARBA00022825"/>
    </source>
</evidence>
<accession>A0AAU7E203</accession>
<dbReference type="InterPro" id="IPR043504">
    <property type="entry name" value="Peptidase_S1_PA_chymotrypsin"/>
</dbReference>
<evidence type="ECO:0000256" key="10">
    <source>
        <dbReference type="ARBA" id="ARBA00022870"/>
    </source>
</evidence>
<evidence type="ECO:0000256" key="17">
    <source>
        <dbReference type="SAM" id="Phobius"/>
    </source>
</evidence>
<dbReference type="GO" id="GO:0033644">
    <property type="term" value="C:host cell membrane"/>
    <property type="evidence" value="ECO:0007669"/>
    <property type="project" value="UniProtKB-SubCell"/>
</dbReference>
<reference evidence="18" key="2">
    <citation type="submission" date="2024-02" db="EMBL/GenBank/DDBJ databases">
        <authorList>
            <person name="Hu B."/>
        </authorList>
    </citation>
    <scope>NUCLEOTIDE SEQUENCE</scope>
    <source>
        <strain evidence="18">9A/Kenya/BAT2999/2015</strain>
    </source>
</reference>
<dbReference type="SUPFAM" id="SSF50494">
    <property type="entry name" value="Trypsin-like serine proteases"/>
    <property type="match status" value="1"/>
</dbReference>
<keyword evidence="9" id="KW-0720">Serine protease</keyword>
<feature type="transmembrane region" description="Helical" evidence="17">
    <location>
        <begin position="303"/>
        <end position="321"/>
    </location>
</feature>
<keyword evidence="4" id="KW-0597">Phosphoprotein</keyword>
<keyword evidence="11" id="KW-0693">Viral RNA replication</keyword>
<evidence type="ECO:0000256" key="5">
    <source>
        <dbReference type="ARBA" id="ARBA00022670"/>
    </source>
</evidence>
<evidence type="ECO:0000256" key="8">
    <source>
        <dbReference type="ARBA" id="ARBA00022801"/>
    </source>
</evidence>
<feature type="compositionally biased region" description="Basic residues" evidence="16">
    <location>
        <begin position="643"/>
        <end position="660"/>
    </location>
</feature>
<feature type="region of interest" description="Disordered" evidence="16">
    <location>
        <begin position="630"/>
        <end position="660"/>
    </location>
</feature>
<dbReference type="Gene3D" id="2.40.10.10">
    <property type="entry name" value="Trypsin-like serine proteases"/>
    <property type="match status" value="2"/>
</dbReference>
<evidence type="ECO:0000256" key="14">
    <source>
        <dbReference type="ARBA" id="ARBA00045910"/>
    </source>
</evidence>
<evidence type="ECO:0000256" key="16">
    <source>
        <dbReference type="SAM" id="MobiDB-lite"/>
    </source>
</evidence>
<evidence type="ECO:0000256" key="15">
    <source>
        <dbReference type="ARBA" id="ARBA00047383"/>
    </source>
</evidence>
<keyword evidence="7" id="KW-0688">Ribosomal frameshifting</keyword>
<comment type="function">
    <text evidence="14">Responsible for the cleavage of the polyprotein into functional products.</text>
</comment>
<evidence type="ECO:0000256" key="6">
    <source>
        <dbReference type="ARBA" id="ARBA00022692"/>
    </source>
</evidence>
<feature type="transmembrane region" description="Helical" evidence="17">
    <location>
        <begin position="275"/>
        <end position="297"/>
    </location>
</feature>
<feature type="transmembrane region" description="Helical" evidence="17">
    <location>
        <begin position="158"/>
        <end position="175"/>
    </location>
</feature>
<comment type="subcellular location">
    <subcellularLocation>
        <location evidence="1">Host membrane</location>
        <topology evidence="1">Multi-pass membrane protein</topology>
    </subcellularLocation>
</comment>
<keyword evidence="3" id="KW-0191">Covalent protein-RNA linkage</keyword>
<proteinExistence type="predicted"/>
<dbReference type="GO" id="GO:0008236">
    <property type="term" value="F:serine-type peptidase activity"/>
    <property type="evidence" value="ECO:0007669"/>
    <property type="project" value="UniProtKB-KW"/>
</dbReference>
<evidence type="ECO:0000256" key="2">
    <source>
        <dbReference type="ARBA" id="ARBA00011245"/>
    </source>
</evidence>
<dbReference type="InterPro" id="IPR045836">
    <property type="entry name" value="Astro_VPg"/>
</dbReference>
<keyword evidence="12 17" id="KW-1133">Transmembrane helix</keyword>
<comment type="subunit">
    <text evidence="2">Monomer.</text>
</comment>
<dbReference type="GO" id="GO:0075523">
    <property type="term" value="P:viral translational frameshifting"/>
    <property type="evidence" value="ECO:0007669"/>
    <property type="project" value="UniProtKB-KW"/>
</dbReference>
<evidence type="ECO:0000256" key="1">
    <source>
        <dbReference type="ARBA" id="ARBA00004301"/>
    </source>
</evidence>
<reference evidence="18" key="1">
    <citation type="journal article" date="2024" name="Microbiome">
        <title>Substantial viral diversity in bats and rodents from East Africa: insights into evolution, recombination, and cocirculation.</title>
        <authorList>
            <person name="Wang D."/>
            <person name="Yang X."/>
            <person name="Ren Z."/>
            <person name="Hu B."/>
            <person name="Zhao H."/>
            <person name="Yang K."/>
            <person name="Shi P."/>
            <person name="Zhang Z."/>
            <person name="Feng Q."/>
            <person name="Nawenja C.V."/>
            <person name="Obanda V."/>
            <person name="Robert K."/>
            <person name="Nalikka B."/>
            <person name="Waruhiu C.N."/>
            <person name="Ochola G.O."/>
            <person name="Onyuok S.O."/>
            <person name="Ochieng H."/>
            <person name="Li B."/>
            <person name="Zhu Y."/>
            <person name="Si H."/>
            <person name="Yin J."/>
            <person name="Kristiansen K."/>
            <person name="Jin X."/>
            <person name="Xu X."/>
            <person name="Xiao M."/>
            <person name="Agwanda B."/>
            <person name="Ommeh S."/>
            <person name="Li J."/>
            <person name="Shi Z.L."/>
        </authorList>
    </citation>
    <scope>NUCLEOTIDE SEQUENCE</scope>
    <source>
        <strain evidence="18">9A/Kenya/BAT2999/2015</strain>
    </source>
</reference>
<dbReference type="Pfam" id="PF19416">
    <property type="entry name" value="Astro_VPg"/>
    <property type="match status" value="1"/>
</dbReference>
<dbReference type="InterPro" id="IPR009003">
    <property type="entry name" value="Peptidase_S1_PA"/>
</dbReference>
<evidence type="ECO:0000256" key="13">
    <source>
        <dbReference type="ARBA" id="ARBA00023136"/>
    </source>
</evidence>
<dbReference type="Pfam" id="PF13365">
    <property type="entry name" value="Trypsin_2"/>
    <property type="match status" value="1"/>
</dbReference>
<name>A0AAU7E203_9VIRU</name>
<dbReference type="GO" id="GO:0006508">
    <property type="term" value="P:proteolysis"/>
    <property type="evidence" value="ECO:0007669"/>
    <property type="project" value="UniProtKB-KW"/>
</dbReference>
<keyword evidence="5" id="KW-0645">Protease</keyword>
<keyword evidence="13 17" id="KW-0472">Membrane</keyword>
<evidence type="ECO:0000256" key="12">
    <source>
        <dbReference type="ARBA" id="ARBA00022989"/>
    </source>
</evidence>
<evidence type="ECO:0000256" key="11">
    <source>
        <dbReference type="ARBA" id="ARBA00022953"/>
    </source>
</evidence>
<keyword evidence="8" id="KW-0378">Hydrolase</keyword>
<protein>
    <submittedName>
        <fullName evidence="18">ORF1a protein</fullName>
    </submittedName>
</protein>
<comment type="catalytic activity">
    <reaction evidence="15">
        <text>RNA(n) + a ribonucleoside 5'-triphosphate = RNA(n+1) + diphosphate</text>
        <dbReference type="Rhea" id="RHEA:21248"/>
        <dbReference type="Rhea" id="RHEA-COMP:14527"/>
        <dbReference type="Rhea" id="RHEA-COMP:17342"/>
        <dbReference type="ChEBI" id="CHEBI:33019"/>
        <dbReference type="ChEBI" id="CHEBI:61557"/>
        <dbReference type="ChEBI" id="CHEBI:140395"/>
    </reaction>
</comment>
<feature type="transmembrane region" description="Helical" evidence="17">
    <location>
        <begin position="238"/>
        <end position="268"/>
    </location>
</feature>
<dbReference type="EMBL" id="PP711881">
    <property type="protein sequence ID" value="XBH23944.1"/>
    <property type="molecule type" value="Genomic_RNA"/>
</dbReference>
<keyword evidence="6 17" id="KW-0812">Transmembrane</keyword>
<evidence type="ECO:0000256" key="4">
    <source>
        <dbReference type="ARBA" id="ARBA00022553"/>
    </source>
</evidence>
<sequence length="856" mass="97639">MANNMMPETGANFLDAAFGLGNPGARIQGLILDRNAQTKLSDLIPDTSVCAFSYMWEGNRKSIACTTCIDREPKTWVYDDQRNEWVESYPILKTATIVATTLAEENRKLKQKSDQLAQDLATTRLDHELCRHEVERLRSQIRQEDPAYQPRFTWTQKFLFGLMIGFILIGLFPTSDAQTTGIRTTTYNHEHYSTQPFKTWTQEFMEKKIEWFKAAGEAITKIIKIYWLDIIFHLWSHWIIHLIVFVAMSFFKFQNMTPTLVLVVLAMWSKWKTNALLPIAACDMGNLIAHCVGLLIYPFSIPLSALFVLTLVLANIFYAVIAGENVYTVITGAFSVLVCYLINIGCDVIGVPKAIPAMLYVLYKVFMCLQNKPATVVIKDADGKIVETSNVIPNKSGFSLWSKFKQWRQNRKKPRTHIDPSFMVPTHATSVIKTSGGTGTGFRVQNYMVTAKHVVGEDDVVEIVHEGKAHASQVKWRHPTKDIAYLTLPAELQHLKTFKLAKEWEDGPISIVMKSGEFVHFATSTGVRVGDEITYAVTTPDGSSGAPVIIPNGRVAGVHVCNTGFSAGAILLTLDDLPPVDNKSQEIERLKAELEKLKSMNQSAIPVDTIVGLVREAIAREMTILRKELASDSSDDEDEFQQKKKGKTKARRGVRKNAPKARRHKVWTEEEYKAMLEKGYTREQLQELAEEIRQQQEEEYDPEDYDASLPVESDTYGYPTWYDDPDEQEANDIWFNQRYGSESQESKFRQIWNEEYEFPPEDVSAKDIRKYFPCPQAERMNEKCKRMVKHLNDLLERSTNGLEWVDCIDCQLVIEDMVETYYKINKELYCSNLPLFFQAKNAKRAPKKTKGAQKNH</sequence>
<evidence type="ECO:0000256" key="7">
    <source>
        <dbReference type="ARBA" id="ARBA00022758"/>
    </source>
</evidence>
<organism evidence="18">
    <name type="scientific">Miniopterus bat astrovirus</name>
    <dbReference type="NCBI Taxonomy" id="3141885"/>
    <lineage>
        <taxon>Viruses</taxon>
        <taxon>Riboviria</taxon>
        <taxon>Orthornavirae</taxon>
        <taxon>Pisuviricota</taxon>
        <taxon>Stelpaviricetes</taxon>
        <taxon>Stellavirales</taxon>
        <taxon>Astroviridae</taxon>
    </lineage>
</organism>
<evidence type="ECO:0000256" key="3">
    <source>
        <dbReference type="ARBA" id="ARBA00022520"/>
    </source>
</evidence>
<feature type="transmembrane region" description="Helical" evidence="17">
    <location>
        <begin position="326"/>
        <end position="345"/>
    </location>
</feature>